<keyword evidence="7" id="KW-0677">Repeat</keyword>
<dbReference type="InterPro" id="IPR036890">
    <property type="entry name" value="HATPase_C_sf"/>
</dbReference>
<dbReference type="RefSeq" id="WP_301592610.1">
    <property type="nucleotide sequence ID" value="NZ_JAPFQI010000035.1"/>
</dbReference>
<dbReference type="SMART" id="SM00911">
    <property type="entry name" value="HWE_HK"/>
    <property type="match status" value="1"/>
</dbReference>
<dbReference type="CDD" id="cd00130">
    <property type="entry name" value="PAS"/>
    <property type="match status" value="1"/>
</dbReference>
<dbReference type="SMART" id="SM00091">
    <property type="entry name" value="PAS"/>
    <property type="match status" value="1"/>
</dbReference>
<keyword evidence="9" id="KW-0418">Kinase</keyword>
<feature type="domain" description="PAS" evidence="13">
    <location>
        <begin position="28"/>
        <end position="81"/>
    </location>
</feature>
<dbReference type="EMBL" id="JAPFQI010000035">
    <property type="protein sequence ID" value="MCW8088388.1"/>
    <property type="molecule type" value="Genomic_DNA"/>
</dbReference>
<evidence type="ECO:0000256" key="9">
    <source>
        <dbReference type="ARBA" id="ARBA00022777"/>
    </source>
</evidence>
<dbReference type="SUPFAM" id="SSF55785">
    <property type="entry name" value="PYP-like sensor domain (PAS domain)"/>
    <property type="match status" value="1"/>
</dbReference>
<dbReference type="InterPro" id="IPR011102">
    <property type="entry name" value="Sig_transdc_His_kinase_HWE"/>
</dbReference>
<comment type="catalytic activity">
    <reaction evidence="1">
        <text>ATP + protein L-histidine = ADP + protein N-phospho-L-histidine.</text>
        <dbReference type="EC" id="2.7.13.3"/>
    </reaction>
</comment>
<evidence type="ECO:0000259" key="13">
    <source>
        <dbReference type="PROSITE" id="PS50112"/>
    </source>
</evidence>
<keyword evidence="6" id="KW-0808">Transferase</keyword>
<dbReference type="PROSITE" id="PS50113">
    <property type="entry name" value="PAC"/>
    <property type="match status" value="1"/>
</dbReference>
<feature type="domain" description="PAC" evidence="14">
    <location>
        <begin position="103"/>
        <end position="155"/>
    </location>
</feature>
<dbReference type="InterPro" id="IPR035965">
    <property type="entry name" value="PAS-like_dom_sf"/>
</dbReference>
<name>A0ABT3P2G9_9PROT</name>
<protein>
    <recommendedName>
        <fullName evidence="2">histidine kinase</fullName>
        <ecNumber evidence="2">2.7.13.3</ecNumber>
    </recommendedName>
</protein>
<keyword evidence="8" id="KW-0547">Nucleotide-binding</keyword>
<accession>A0ABT3P2G9</accession>
<evidence type="ECO:0000256" key="4">
    <source>
        <dbReference type="ARBA" id="ARBA00022630"/>
    </source>
</evidence>
<evidence type="ECO:0000256" key="5">
    <source>
        <dbReference type="ARBA" id="ARBA00022643"/>
    </source>
</evidence>
<dbReference type="Pfam" id="PF13426">
    <property type="entry name" value="PAS_9"/>
    <property type="match status" value="1"/>
</dbReference>
<dbReference type="PROSITE" id="PS50112">
    <property type="entry name" value="PAS"/>
    <property type="match status" value="1"/>
</dbReference>
<dbReference type="Gene3D" id="3.30.450.20">
    <property type="entry name" value="PAS domain"/>
    <property type="match status" value="1"/>
</dbReference>
<evidence type="ECO:0000256" key="2">
    <source>
        <dbReference type="ARBA" id="ARBA00012438"/>
    </source>
</evidence>
<comment type="caution">
    <text evidence="15">The sequence shown here is derived from an EMBL/GenBank/DDBJ whole genome shotgun (WGS) entry which is preliminary data.</text>
</comment>
<dbReference type="PANTHER" id="PTHR41523:SF7">
    <property type="entry name" value="HISTIDINE KINASE"/>
    <property type="match status" value="1"/>
</dbReference>
<dbReference type="Gene3D" id="3.30.565.10">
    <property type="entry name" value="Histidine kinase-like ATPase, C-terminal domain"/>
    <property type="match status" value="1"/>
</dbReference>
<feature type="coiled-coil region" evidence="12">
    <location>
        <begin position="8"/>
        <end position="35"/>
    </location>
</feature>
<keyword evidence="5" id="KW-0288">FMN</keyword>
<evidence type="ECO:0000256" key="8">
    <source>
        <dbReference type="ARBA" id="ARBA00022741"/>
    </source>
</evidence>
<keyword evidence="4" id="KW-0285">Flavoprotein</keyword>
<evidence type="ECO:0000313" key="15">
    <source>
        <dbReference type="EMBL" id="MCW8088388.1"/>
    </source>
</evidence>
<dbReference type="Proteomes" id="UP001526430">
    <property type="component" value="Unassembled WGS sequence"/>
</dbReference>
<dbReference type="PANTHER" id="PTHR41523">
    <property type="entry name" value="TWO-COMPONENT SYSTEM SENSOR PROTEIN"/>
    <property type="match status" value="1"/>
</dbReference>
<gene>
    <name evidence="15" type="ORF">OF850_22665</name>
</gene>
<dbReference type="InterPro" id="IPR000700">
    <property type="entry name" value="PAS-assoc_C"/>
</dbReference>
<keyword evidence="12" id="KW-0175">Coiled coil</keyword>
<evidence type="ECO:0000313" key="16">
    <source>
        <dbReference type="Proteomes" id="UP001526430"/>
    </source>
</evidence>
<evidence type="ECO:0000256" key="3">
    <source>
        <dbReference type="ARBA" id="ARBA00022553"/>
    </source>
</evidence>
<keyword evidence="3" id="KW-0597">Phosphoprotein</keyword>
<dbReference type="Pfam" id="PF07536">
    <property type="entry name" value="HWE_HK"/>
    <property type="match status" value="1"/>
</dbReference>
<evidence type="ECO:0000256" key="11">
    <source>
        <dbReference type="ARBA" id="ARBA00023026"/>
    </source>
</evidence>
<evidence type="ECO:0000256" key="6">
    <source>
        <dbReference type="ARBA" id="ARBA00022679"/>
    </source>
</evidence>
<evidence type="ECO:0000256" key="12">
    <source>
        <dbReference type="SAM" id="Coils"/>
    </source>
</evidence>
<evidence type="ECO:0000256" key="10">
    <source>
        <dbReference type="ARBA" id="ARBA00022840"/>
    </source>
</evidence>
<dbReference type="InterPro" id="IPR000014">
    <property type="entry name" value="PAS"/>
</dbReference>
<keyword evidence="11" id="KW-0843">Virulence</keyword>
<evidence type="ECO:0000256" key="7">
    <source>
        <dbReference type="ARBA" id="ARBA00022737"/>
    </source>
</evidence>
<organism evidence="15 16">
    <name type="scientific">Sabulicella glaciei</name>
    <dbReference type="NCBI Taxonomy" id="2984948"/>
    <lineage>
        <taxon>Bacteria</taxon>
        <taxon>Pseudomonadati</taxon>
        <taxon>Pseudomonadota</taxon>
        <taxon>Alphaproteobacteria</taxon>
        <taxon>Acetobacterales</taxon>
        <taxon>Acetobacteraceae</taxon>
        <taxon>Sabulicella</taxon>
    </lineage>
</organism>
<evidence type="ECO:0000259" key="14">
    <source>
        <dbReference type="PROSITE" id="PS50113"/>
    </source>
</evidence>
<keyword evidence="10" id="KW-0067">ATP-binding</keyword>
<sequence length="349" mass="38372">MTGKASVPARAEGRVRELEDENRALRAEAERLHHLLDSVAMYAIVSLDLEGRITGWNEGAHVILGYEHGEILGRSGEVFFPAEDRAEGAFVKELCRAMNEGHAPNERWHLRRDGSRFWASGLTMPMLKEDGQPEGFVSIFRDRTATRAEEERRALMLAEMGHRMKNVLATVQAIAAQTLRHRDVPLAIQSALEERLTALAAAHDMLTHGGWQGAALTEVARRALSPYSGSGRVQAGGTPVWVAAEAVEVLNLAFHELATNASKYGALSGPDGRVEVSWSLRRSGKSKRLVEITWRERGGPPVTPPSLQGFGTRLLERGLAQKLDGTVKLFFHPEGLECHICLPVLTNNT</sequence>
<proteinExistence type="predicted"/>
<dbReference type="EC" id="2.7.13.3" evidence="2"/>
<keyword evidence="16" id="KW-1185">Reference proteome</keyword>
<reference evidence="15 16" key="1">
    <citation type="submission" date="2022-10" db="EMBL/GenBank/DDBJ databases">
        <title>Roseococcus glaciei nov., sp. nov., isolated from glacier.</title>
        <authorList>
            <person name="Liu Q."/>
            <person name="Xin Y.-H."/>
        </authorList>
    </citation>
    <scope>NUCLEOTIDE SEQUENCE [LARGE SCALE GENOMIC DNA]</scope>
    <source>
        <strain evidence="15 16">MDT2-1-1</strain>
    </source>
</reference>
<evidence type="ECO:0000256" key="1">
    <source>
        <dbReference type="ARBA" id="ARBA00000085"/>
    </source>
</evidence>
<dbReference type="NCBIfam" id="TIGR00229">
    <property type="entry name" value="sensory_box"/>
    <property type="match status" value="1"/>
</dbReference>